<gene>
    <name evidence="1" type="ORF">K488DRAFT_87951</name>
</gene>
<reference evidence="1" key="1">
    <citation type="submission" date="2021-02" db="EMBL/GenBank/DDBJ databases">
        <authorList>
            <consortium name="DOE Joint Genome Institute"/>
            <person name="Ahrendt S."/>
            <person name="Looney B.P."/>
            <person name="Miyauchi S."/>
            <person name="Morin E."/>
            <person name="Drula E."/>
            <person name="Courty P.E."/>
            <person name="Chicoki N."/>
            <person name="Fauchery L."/>
            <person name="Kohler A."/>
            <person name="Kuo A."/>
            <person name="Labutti K."/>
            <person name="Pangilinan J."/>
            <person name="Lipzen A."/>
            <person name="Riley R."/>
            <person name="Andreopoulos W."/>
            <person name="He G."/>
            <person name="Johnson J."/>
            <person name="Barry K.W."/>
            <person name="Grigoriev I.V."/>
            <person name="Nagy L."/>
            <person name="Hibbett D."/>
            <person name="Henrissat B."/>
            <person name="Matheny P.B."/>
            <person name="Labbe J."/>
            <person name="Martin F."/>
        </authorList>
    </citation>
    <scope>NUCLEOTIDE SEQUENCE</scope>
    <source>
        <strain evidence="1">EC-137</strain>
    </source>
</reference>
<protein>
    <submittedName>
        <fullName evidence="1">Uncharacterized protein</fullName>
    </submittedName>
</protein>
<organism evidence="1 2">
    <name type="scientific">Vararia minispora EC-137</name>
    <dbReference type="NCBI Taxonomy" id="1314806"/>
    <lineage>
        <taxon>Eukaryota</taxon>
        <taxon>Fungi</taxon>
        <taxon>Dikarya</taxon>
        <taxon>Basidiomycota</taxon>
        <taxon>Agaricomycotina</taxon>
        <taxon>Agaricomycetes</taxon>
        <taxon>Russulales</taxon>
        <taxon>Lachnocladiaceae</taxon>
        <taxon>Vararia</taxon>
    </lineage>
</organism>
<comment type="caution">
    <text evidence="1">The sequence shown here is derived from an EMBL/GenBank/DDBJ whole genome shotgun (WGS) entry which is preliminary data.</text>
</comment>
<reference evidence="1" key="2">
    <citation type="journal article" date="2022" name="New Phytol.">
        <title>Evolutionary transition to the ectomycorrhizal habit in the genomes of a hyperdiverse lineage of mushroom-forming fungi.</title>
        <authorList>
            <person name="Looney B."/>
            <person name="Miyauchi S."/>
            <person name="Morin E."/>
            <person name="Drula E."/>
            <person name="Courty P.E."/>
            <person name="Kohler A."/>
            <person name="Kuo A."/>
            <person name="LaButti K."/>
            <person name="Pangilinan J."/>
            <person name="Lipzen A."/>
            <person name="Riley R."/>
            <person name="Andreopoulos W."/>
            <person name="He G."/>
            <person name="Johnson J."/>
            <person name="Nolan M."/>
            <person name="Tritt A."/>
            <person name="Barry K.W."/>
            <person name="Grigoriev I.V."/>
            <person name="Nagy L.G."/>
            <person name="Hibbett D."/>
            <person name="Henrissat B."/>
            <person name="Matheny P.B."/>
            <person name="Labbe J."/>
            <person name="Martin F.M."/>
        </authorList>
    </citation>
    <scope>NUCLEOTIDE SEQUENCE</scope>
    <source>
        <strain evidence="1">EC-137</strain>
    </source>
</reference>
<accession>A0ACB8QEX8</accession>
<dbReference type="Proteomes" id="UP000814128">
    <property type="component" value="Unassembled WGS sequence"/>
</dbReference>
<evidence type="ECO:0000313" key="1">
    <source>
        <dbReference type="EMBL" id="KAI0030240.1"/>
    </source>
</evidence>
<keyword evidence="2" id="KW-1185">Reference proteome</keyword>
<name>A0ACB8QEX8_9AGAM</name>
<dbReference type="EMBL" id="MU273632">
    <property type="protein sequence ID" value="KAI0030240.1"/>
    <property type="molecule type" value="Genomic_DNA"/>
</dbReference>
<sequence length="340" mass="37390">MATTTNIAFAQQANMHLIGVFVFLALTGFYIHVFLDTMTVLLRRRSTRGAQPRWLIAATLFLFVDLLVDIILVLIRLYNGLRVDPHNLSAVPGAYFTDQSTPFAVIPDVCLSLGMILTDGIMVYRTYVVWGFNRGIAAAPAVIWAANIGTTIWVIVGLVSAEPTASVLVYLSHVLTRVTVTAVLTFVLNLLCAGLISWKVLEVGSGDVAARFRPSKVVEVIVQSAGIWCASLLIFIVTAMVRSPAFFIVLDCMMPIMTTVFSLIIIRLWRQAASTRSHTAELSDVHFETSIVAAQFTSMEVEMDPVRVRMPRDPEEDYVCARTESPGWSTRPSDSDAKGG</sequence>
<proteinExistence type="predicted"/>
<evidence type="ECO:0000313" key="2">
    <source>
        <dbReference type="Proteomes" id="UP000814128"/>
    </source>
</evidence>